<keyword evidence="2" id="KW-1185">Reference proteome</keyword>
<evidence type="ECO:0000313" key="2">
    <source>
        <dbReference type="Proteomes" id="UP001595555"/>
    </source>
</evidence>
<evidence type="ECO:0000313" key="1">
    <source>
        <dbReference type="EMBL" id="MFC3115101.1"/>
    </source>
</evidence>
<reference evidence="2" key="1">
    <citation type="journal article" date="2019" name="Int. J. Syst. Evol. Microbiol.">
        <title>The Global Catalogue of Microorganisms (GCM) 10K type strain sequencing project: providing services to taxonomists for standard genome sequencing and annotation.</title>
        <authorList>
            <consortium name="The Broad Institute Genomics Platform"/>
            <consortium name="The Broad Institute Genome Sequencing Center for Infectious Disease"/>
            <person name="Wu L."/>
            <person name="Ma J."/>
        </authorList>
    </citation>
    <scope>NUCLEOTIDE SEQUENCE [LARGE SCALE GENOMIC DNA]</scope>
    <source>
        <strain evidence="2">KCTC 52237</strain>
    </source>
</reference>
<evidence type="ECO:0008006" key="3">
    <source>
        <dbReference type="Google" id="ProtNLM"/>
    </source>
</evidence>
<comment type="caution">
    <text evidence="1">The sequence shown here is derived from an EMBL/GenBank/DDBJ whole genome shotgun (WGS) entry which is preliminary data.</text>
</comment>
<accession>A0ABV7FE99</accession>
<dbReference type="EMBL" id="JBHRTF010000003">
    <property type="protein sequence ID" value="MFC3115101.1"/>
    <property type="molecule type" value="Genomic_DNA"/>
</dbReference>
<protein>
    <recommendedName>
        <fullName evidence="3">Tryptophan synthase subunit beta like protein</fullName>
    </recommendedName>
</protein>
<sequence length="109" mass="12029">MFIKRDEQGVIIALSKTASAEFTEQLPDDDGQLLAFLHSSKSAEQLALEQTDTAMARVLEDVVGLLVEQGVIRFTDLPTAAQDKLLARRELRGKRQGIDLLDDGDHLPL</sequence>
<proteinExistence type="predicted"/>
<dbReference type="Proteomes" id="UP001595555">
    <property type="component" value="Unassembled WGS sequence"/>
</dbReference>
<organism evidence="1 2">
    <name type="scientific">Cellvibrio fontiphilus</name>
    <dbReference type="NCBI Taxonomy" id="1815559"/>
    <lineage>
        <taxon>Bacteria</taxon>
        <taxon>Pseudomonadati</taxon>
        <taxon>Pseudomonadota</taxon>
        <taxon>Gammaproteobacteria</taxon>
        <taxon>Cellvibrionales</taxon>
        <taxon>Cellvibrionaceae</taxon>
        <taxon>Cellvibrio</taxon>
    </lineage>
</organism>
<gene>
    <name evidence="1" type="ORF">ACFODX_06000</name>
</gene>
<dbReference type="RefSeq" id="WP_324259576.1">
    <property type="nucleotide sequence ID" value="NZ_JAYKTU010000008.1"/>
</dbReference>
<name>A0ABV7FE99_9GAMM</name>